<protein>
    <recommendedName>
        <fullName evidence="4 5">Large ribosomal subunit protein uL29</fullName>
    </recommendedName>
</protein>
<dbReference type="HAMAP" id="MF_00374">
    <property type="entry name" value="Ribosomal_uL29"/>
    <property type="match status" value="1"/>
</dbReference>
<dbReference type="Pfam" id="PF00831">
    <property type="entry name" value="Ribosomal_L29"/>
    <property type="match status" value="1"/>
</dbReference>
<comment type="similarity">
    <text evidence="1 5">Belongs to the universal ribosomal protein uL29 family.</text>
</comment>
<evidence type="ECO:0000256" key="4">
    <source>
        <dbReference type="ARBA" id="ARBA00035204"/>
    </source>
</evidence>
<reference evidence="6 7" key="1">
    <citation type="submission" date="2022-05" db="EMBL/GenBank/DDBJ databases">
        <title>Treponema leporis L2 test.</title>
        <authorList>
            <person name="Cejkova D."/>
        </authorList>
    </citation>
    <scope>NUCLEOTIDE SEQUENCE [LARGE SCALE GENOMIC DNA]</scope>
    <source>
        <strain evidence="6 7">L2</strain>
    </source>
</reference>
<dbReference type="SUPFAM" id="SSF46561">
    <property type="entry name" value="Ribosomal protein L29 (L29p)"/>
    <property type="match status" value="1"/>
</dbReference>
<dbReference type="InterPro" id="IPR036049">
    <property type="entry name" value="Ribosomal_uL29_sf"/>
</dbReference>
<dbReference type="Gene3D" id="1.10.287.310">
    <property type="match status" value="1"/>
</dbReference>
<proteinExistence type="inferred from homology"/>
<evidence type="ECO:0000256" key="3">
    <source>
        <dbReference type="ARBA" id="ARBA00023274"/>
    </source>
</evidence>
<sequence length="72" mass="8754">MGRGECAQLSYSELLSRRRELERKYLDLRFQLVVEHVDNKLMKRILRRQIAVVNTFLRHKELTELEKRGVRE</sequence>
<evidence type="ECO:0000313" key="6">
    <source>
        <dbReference type="EMBL" id="WKC72082.1"/>
    </source>
</evidence>
<name>A0ABY9E502_9SPIR</name>
<evidence type="ECO:0000256" key="2">
    <source>
        <dbReference type="ARBA" id="ARBA00022980"/>
    </source>
</evidence>
<evidence type="ECO:0000256" key="5">
    <source>
        <dbReference type="HAMAP-Rule" id="MF_00374"/>
    </source>
</evidence>
<dbReference type="Proteomes" id="UP001321460">
    <property type="component" value="Chromosome"/>
</dbReference>
<dbReference type="RefSeq" id="WP_013944883.1">
    <property type="nucleotide sequence ID" value="NZ_CP097901.1"/>
</dbReference>
<keyword evidence="7" id="KW-1185">Reference proteome</keyword>
<dbReference type="InterPro" id="IPR001854">
    <property type="entry name" value="Ribosomal_uL29"/>
</dbReference>
<dbReference type="EMBL" id="CP097901">
    <property type="protein sequence ID" value="WKC72082.1"/>
    <property type="molecule type" value="Genomic_DNA"/>
</dbReference>
<gene>
    <name evidence="5 6" type="primary">rpmC</name>
    <name evidence="6" type="ORF">TPLL2_0197</name>
</gene>
<keyword evidence="3 5" id="KW-0687">Ribonucleoprotein</keyword>
<keyword evidence="2 5" id="KW-0689">Ribosomal protein</keyword>
<evidence type="ECO:0000313" key="7">
    <source>
        <dbReference type="Proteomes" id="UP001321460"/>
    </source>
</evidence>
<organism evidence="6 7">
    <name type="scientific">Treponema paraluiscuniculi</name>
    <dbReference type="NCBI Taxonomy" id="53435"/>
    <lineage>
        <taxon>Bacteria</taxon>
        <taxon>Pseudomonadati</taxon>
        <taxon>Spirochaetota</taxon>
        <taxon>Spirochaetia</taxon>
        <taxon>Spirochaetales</taxon>
        <taxon>Treponemataceae</taxon>
        <taxon>Treponema</taxon>
    </lineage>
</organism>
<dbReference type="NCBIfam" id="TIGR00012">
    <property type="entry name" value="L29"/>
    <property type="match status" value="1"/>
</dbReference>
<dbReference type="GO" id="GO:0005840">
    <property type="term" value="C:ribosome"/>
    <property type="evidence" value="ECO:0007669"/>
    <property type="project" value="UniProtKB-KW"/>
</dbReference>
<evidence type="ECO:0000256" key="1">
    <source>
        <dbReference type="ARBA" id="ARBA00009254"/>
    </source>
</evidence>
<accession>A0ABY9E502</accession>